<proteinExistence type="predicted"/>
<evidence type="ECO:0000313" key="2">
    <source>
        <dbReference type="EMBL" id="GAA0949595.1"/>
    </source>
</evidence>
<dbReference type="Proteomes" id="UP001500542">
    <property type="component" value="Unassembled WGS sequence"/>
</dbReference>
<accession>A0ABN1VZS8</accession>
<reference evidence="2 3" key="1">
    <citation type="journal article" date="2019" name="Int. J. Syst. Evol. Microbiol.">
        <title>The Global Catalogue of Microorganisms (GCM) 10K type strain sequencing project: providing services to taxonomists for standard genome sequencing and annotation.</title>
        <authorList>
            <consortium name="The Broad Institute Genomics Platform"/>
            <consortium name="The Broad Institute Genome Sequencing Center for Infectious Disease"/>
            <person name="Wu L."/>
            <person name="Ma J."/>
        </authorList>
    </citation>
    <scope>NUCLEOTIDE SEQUENCE [LARGE SCALE GENOMIC DNA]</scope>
    <source>
        <strain evidence="2 3">JCM 10977</strain>
    </source>
</reference>
<keyword evidence="3" id="KW-1185">Reference proteome</keyword>
<feature type="region of interest" description="Disordered" evidence="1">
    <location>
        <begin position="165"/>
        <end position="184"/>
    </location>
</feature>
<evidence type="ECO:0000313" key="3">
    <source>
        <dbReference type="Proteomes" id="UP001500542"/>
    </source>
</evidence>
<comment type="caution">
    <text evidence="2">The sequence shown here is derived from an EMBL/GenBank/DDBJ whole genome shotgun (WGS) entry which is preliminary data.</text>
</comment>
<name>A0ABN1VZS8_9ACTN</name>
<organism evidence="2 3">
    <name type="scientific">Kribbella koreensis</name>
    <dbReference type="NCBI Taxonomy" id="57909"/>
    <lineage>
        <taxon>Bacteria</taxon>
        <taxon>Bacillati</taxon>
        <taxon>Actinomycetota</taxon>
        <taxon>Actinomycetes</taxon>
        <taxon>Propionibacteriales</taxon>
        <taxon>Kribbellaceae</taxon>
        <taxon>Kribbella</taxon>
    </lineage>
</organism>
<evidence type="ECO:0000256" key="1">
    <source>
        <dbReference type="SAM" id="MobiDB-lite"/>
    </source>
</evidence>
<dbReference type="EMBL" id="BAAAHK010000012">
    <property type="protein sequence ID" value="GAA0949595.1"/>
    <property type="molecule type" value="Genomic_DNA"/>
</dbReference>
<gene>
    <name evidence="2" type="ORF">GCM10009554_48450</name>
</gene>
<feature type="compositionally biased region" description="Basic and acidic residues" evidence="1">
    <location>
        <begin position="173"/>
        <end position="184"/>
    </location>
</feature>
<protein>
    <submittedName>
        <fullName evidence="2">Uncharacterized protein</fullName>
    </submittedName>
</protein>
<sequence length="184" mass="18872">MIRPAKDPEVPEDAVRGVLDETPGLRVAAGEVLEVGRGLRVEAGGLRTVEDDGGGLRAVEDDGVWRDGGRLAAGGRVGAVVASAVASAEPESGGTPASAAATDASAVLLGVALPLVRNAAARQTTRPTASRASGMPTARRRFFGSCAPPCFVVLIYPSVRLIESPSTSQLPPEAKRLPPVEELM</sequence>